<sequence>MTTMTSFSSVLAMAILALLMVTNAGAALFIWPKDYVLSNTATLPQRPAVEGTFRIALDSSGNSITSPNANCALGFLDHNNSGNFTLSIVFIPFFSSPKGTEIWSANRNKPVGEKARVLRNTQGDLVLLDSDGTAVWSSGGSAESMDLGETGNWVLYNTSNSNLTNQGEDATVWSSWEHPTNTLMIGQIFRSGQKLVSNASPTDSSQGRFSLAAEKGGLVLYADSPQSSLPYWVWAFPGLSYQYIKNPCTSGSVISQAVYSANLIALGNIGNATVNNGSSSSCSPTAYSDTLPFHRFKGESRLRFVRLDSDGNLRAYMATPIRGIIGSNPQEWAVDYELFPSCFNCSLPSVCGPYGVCSNGQCSCPAAMFTMREAFQPEAGCSPPRPLNLNCSGKQKMVEVKGVDYYSNNYLSFSAATPSTSEQCKDSCLSKCDCVAAFFRSDLGSCLLTLERVDSMQLVAPNRRTIYTAFLKVQTS</sequence>
<protein>
    <recommendedName>
        <fullName evidence="7">Bulb-type lectin domain-containing protein</fullName>
    </recommendedName>
</protein>
<accession>A0AA38F8V3</accession>
<name>A0AA38F8V3_TAXCH</name>
<evidence type="ECO:0000313" key="5">
    <source>
        <dbReference type="EMBL" id="KAH9293336.1"/>
    </source>
</evidence>
<evidence type="ECO:0000259" key="4">
    <source>
        <dbReference type="PROSITE" id="PS50948"/>
    </source>
</evidence>
<dbReference type="EMBL" id="JAHRHJ020001250">
    <property type="protein sequence ID" value="KAH9293336.1"/>
    <property type="molecule type" value="Genomic_DNA"/>
</dbReference>
<comment type="caution">
    <text evidence="5">The sequence shown here is derived from an EMBL/GenBank/DDBJ whole genome shotgun (WGS) entry which is preliminary data.</text>
</comment>
<feature type="domain" description="Bulb-type lectin" evidence="3">
    <location>
        <begin position="49"/>
        <end position="168"/>
    </location>
</feature>
<feature type="domain" description="Apple" evidence="4">
    <location>
        <begin position="391"/>
        <end position="472"/>
    </location>
</feature>
<dbReference type="PROSITE" id="PS50948">
    <property type="entry name" value="PAN"/>
    <property type="match status" value="1"/>
</dbReference>
<gene>
    <name evidence="5" type="ORF">KI387_041460</name>
</gene>
<dbReference type="Pfam" id="PF01453">
    <property type="entry name" value="B_lectin"/>
    <property type="match status" value="1"/>
</dbReference>
<evidence type="ECO:0000256" key="2">
    <source>
        <dbReference type="SAM" id="SignalP"/>
    </source>
</evidence>
<dbReference type="SUPFAM" id="SSF51110">
    <property type="entry name" value="alpha-D-mannose-specific plant lectins"/>
    <property type="match status" value="1"/>
</dbReference>
<evidence type="ECO:0000256" key="1">
    <source>
        <dbReference type="ARBA" id="ARBA00022729"/>
    </source>
</evidence>
<dbReference type="InterPro" id="IPR036426">
    <property type="entry name" value="Bulb-type_lectin_dom_sf"/>
</dbReference>
<dbReference type="PANTHER" id="PTHR47976:SF115">
    <property type="entry name" value="RECEPTOR-LIKE SERINE_THREONINE-PROTEIN KINASE"/>
    <property type="match status" value="1"/>
</dbReference>
<organism evidence="5 6">
    <name type="scientific">Taxus chinensis</name>
    <name type="common">Chinese yew</name>
    <name type="synonym">Taxus wallichiana var. chinensis</name>
    <dbReference type="NCBI Taxonomy" id="29808"/>
    <lineage>
        <taxon>Eukaryota</taxon>
        <taxon>Viridiplantae</taxon>
        <taxon>Streptophyta</taxon>
        <taxon>Embryophyta</taxon>
        <taxon>Tracheophyta</taxon>
        <taxon>Spermatophyta</taxon>
        <taxon>Pinopsida</taxon>
        <taxon>Pinidae</taxon>
        <taxon>Conifers II</taxon>
        <taxon>Cupressales</taxon>
        <taxon>Taxaceae</taxon>
        <taxon>Taxus</taxon>
    </lineage>
</organism>
<dbReference type="AlphaFoldDB" id="A0AA38F8V3"/>
<dbReference type="CDD" id="cd01098">
    <property type="entry name" value="PAN_AP_plant"/>
    <property type="match status" value="1"/>
</dbReference>
<dbReference type="OMA" id="EFHWHAS"/>
<feature type="chain" id="PRO_5041324492" description="Bulb-type lectin domain-containing protein" evidence="2">
    <location>
        <begin position="27"/>
        <end position="476"/>
    </location>
</feature>
<dbReference type="InterPro" id="IPR051343">
    <property type="entry name" value="G-type_lectin_kinases/EP1-like"/>
</dbReference>
<evidence type="ECO:0000259" key="3">
    <source>
        <dbReference type="PROSITE" id="PS50927"/>
    </source>
</evidence>
<reference evidence="5 6" key="1">
    <citation type="journal article" date="2021" name="Nat. Plants">
        <title>The Taxus genome provides insights into paclitaxel biosynthesis.</title>
        <authorList>
            <person name="Xiong X."/>
            <person name="Gou J."/>
            <person name="Liao Q."/>
            <person name="Li Y."/>
            <person name="Zhou Q."/>
            <person name="Bi G."/>
            <person name="Li C."/>
            <person name="Du R."/>
            <person name="Wang X."/>
            <person name="Sun T."/>
            <person name="Guo L."/>
            <person name="Liang H."/>
            <person name="Lu P."/>
            <person name="Wu Y."/>
            <person name="Zhang Z."/>
            <person name="Ro D.K."/>
            <person name="Shang Y."/>
            <person name="Huang S."/>
            <person name="Yan J."/>
        </authorList>
    </citation>
    <scope>NUCLEOTIDE SEQUENCE [LARGE SCALE GENOMIC DNA]</scope>
    <source>
        <strain evidence="5">Ta-2019</strain>
    </source>
</reference>
<dbReference type="Gene3D" id="2.90.10.30">
    <property type="match status" value="1"/>
</dbReference>
<evidence type="ECO:0008006" key="7">
    <source>
        <dbReference type="Google" id="ProtNLM"/>
    </source>
</evidence>
<dbReference type="PROSITE" id="PS50927">
    <property type="entry name" value="BULB_LECTIN"/>
    <property type="match status" value="1"/>
</dbReference>
<dbReference type="InterPro" id="IPR003609">
    <property type="entry name" value="Pan_app"/>
</dbReference>
<dbReference type="CDD" id="cd00028">
    <property type="entry name" value="B_lectin"/>
    <property type="match status" value="1"/>
</dbReference>
<dbReference type="InterPro" id="IPR001480">
    <property type="entry name" value="Bulb-type_lectin_dom"/>
</dbReference>
<dbReference type="SMART" id="SM00108">
    <property type="entry name" value="B_lectin"/>
    <property type="match status" value="1"/>
</dbReference>
<feature type="signal peptide" evidence="2">
    <location>
        <begin position="1"/>
        <end position="26"/>
    </location>
</feature>
<keyword evidence="1 2" id="KW-0732">Signal</keyword>
<proteinExistence type="predicted"/>
<dbReference type="PANTHER" id="PTHR47976">
    <property type="entry name" value="G-TYPE LECTIN S-RECEPTOR-LIKE SERINE/THREONINE-PROTEIN KINASE SD2-5"/>
    <property type="match status" value="1"/>
</dbReference>
<dbReference type="Proteomes" id="UP000824469">
    <property type="component" value="Unassembled WGS sequence"/>
</dbReference>
<evidence type="ECO:0000313" key="6">
    <source>
        <dbReference type="Proteomes" id="UP000824469"/>
    </source>
</evidence>
<keyword evidence="6" id="KW-1185">Reference proteome</keyword>